<keyword evidence="3" id="KW-1185">Reference proteome</keyword>
<gene>
    <name evidence="2" type="ORF">CLV54_0456</name>
</gene>
<dbReference type="Proteomes" id="UP000230161">
    <property type="component" value="Unassembled WGS sequence"/>
</dbReference>
<accession>A0A2M9C4H3</accession>
<comment type="caution">
    <text evidence="2">The sequence shown here is derived from an EMBL/GenBank/DDBJ whole genome shotgun (WGS) entry which is preliminary data.</text>
</comment>
<dbReference type="OrthoDB" id="3673753at2"/>
<feature type="region of interest" description="Disordered" evidence="1">
    <location>
        <begin position="216"/>
        <end position="242"/>
    </location>
</feature>
<feature type="compositionally biased region" description="Low complexity" evidence="1">
    <location>
        <begin position="219"/>
        <end position="232"/>
    </location>
</feature>
<dbReference type="AlphaFoldDB" id="A0A2M9C4H3"/>
<organism evidence="2 3">
    <name type="scientific">Compostimonas suwonensis</name>
    <dbReference type="NCBI Taxonomy" id="1048394"/>
    <lineage>
        <taxon>Bacteria</taxon>
        <taxon>Bacillati</taxon>
        <taxon>Actinomycetota</taxon>
        <taxon>Actinomycetes</taxon>
        <taxon>Micrococcales</taxon>
        <taxon>Microbacteriaceae</taxon>
        <taxon>Compostimonas</taxon>
    </lineage>
</organism>
<evidence type="ECO:0000313" key="2">
    <source>
        <dbReference type="EMBL" id="PJJ65423.1"/>
    </source>
</evidence>
<dbReference type="EMBL" id="PGFB01000001">
    <property type="protein sequence ID" value="PJJ65423.1"/>
    <property type="molecule type" value="Genomic_DNA"/>
</dbReference>
<evidence type="ECO:0000256" key="1">
    <source>
        <dbReference type="SAM" id="MobiDB-lite"/>
    </source>
</evidence>
<sequence length="283" mass="28868">MRLTASTGGPSGPPRPRSWARGILSVIAVASVVVLAACAPGTPGAPGTPDETAETSAPLTQAQAERLAVARFTNFDDGVRSFTITIPSGVAAAPDAGGVTTGSDGLELRGWIDFATQIGYAAVEQNGASIGLVQFTPQTIAVRETPTDGAPLPIPADGWQQASLDTTASTLTAALGILLDLGSDRPENPQLLRQSDAAWLRSDTVGSGSTAVDVDVFAGPSASSDDGSSQAPTPLSERSRYSVGDDGELWRFEARLGGASEWTTIDFGDADGVTLGESLVGVQ</sequence>
<proteinExistence type="predicted"/>
<evidence type="ECO:0000313" key="3">
    <source>
        <dbReference type="Proteomes" id="UP000230161"/>
    </source>
</evidence>
<name>A0A2M9C4H3_9MICO</name>
<reference evidence="2 3" key="1">
    <citation type="submission" date="2017-11" db="EMBL/GenBank/DDBJ databases">
        <title>Genomic Encyclopedia of Archaeal and Bacterial Type Strains, Phase II (KMG-II): From Individual Species to Whole Genera.</title>
        <authorList>
            <person name="Goeker M."/>
        </authorList>
    </citation>
    <scope>NUCLEOTIDE SEQUENCE [LARGE SCALE GENOMIC DNA]</scope>
    <source>
        <strain evidence="2 3">DSM 25625</strain>
    </source>
</reference>
<protein>
    <submittedName>
        <fullName evidence="2">Uncharacterized protein</fullName>
    </submittedName>
</protein>
<dbReference type="RefSeq" id="WP_100343324.1">
    <property type="nucleotide sequence ID" value="NZ_PGFB01000001.1"/>
</dbReference>